<dbReference type="OMA" id="GMFQKEV"/>
<dbReference type="PROSITE" id="PS01131">
    <property type="entry name" value="RRNA_A_DIMETH"/>
    <property type="match status" value="1"/>
</dbReference>
<keyword evidence="1 9" id="KW-0698">rRNA processing</keyword>
<feature type="binding site" evidence="8">
    <location>
        <position position="118"/>
    </location>
    <ligand>
        <name>S-adenosyl-L-methionine</name>
        <dbReference type="ChEBI" id="CHEBI:59789"/>
    </ligand>
</feature>
<evidence type="ECO:0000256" key="5">
    <source>
        <dbReference type="ARBA" id="ARBA00022884"/>
    </source>
</evidence>
<evidence type="ECO:0000256" key="4">
    <source>
        <dbReference type="ARBA" id="ARBA00022691"/>
    </source>
</evidence>
<dbReference type="InterPro" id="IPR011530">
    <property type="entry name" value="rRNA_adenine_dimethylase"/>
</dbReference>
<evidence type="ECO:0000256" key="7">
    <source>
        <dbReference type="ARBA" id="ARBA00046134"/>
    </source>
</evidence>
<dbReference type="FunFam" id="1.10.8.480:FF:000002">
    <property type="entry name" value="rRNA adenine N(6)-methyltransferase"/>
    <property type="match status" value="1"/>
</dbReference>
<evidence type="ECO:0000256" key="3">
    <source>
        <dbReference type="ARBA" id="ARBA00022679"/>
    </source>
</evidence>
<dbReference type="Gene3D" id="1.10.8.480">
    <property type="match status" value="1"/>
</dbReference>
<dbReference type="WBParaSite" id="nRc.2.0.1.t26132-RA">
    <property type="protein sequence ID" value="nRc.2.0.1.t26132-RA"/>
    <property type="gene ID" value="nRc.2.0.1.g26132"/>
</dbReference>
<dbReference type="Proteomes" id="UP000887565">
    <property type="component" value="Unplaced"/>
</dbReference>
<evidence type="ECO:0000256" key="9">
    <source>
        <dbReference type="RuleBase" id="RU362106"/>
    </source>
</evidence>
<dbReference type="SMART" id="SM00650">
    <property type="entry name" value="rADc"/>
    <property type="match status" value="1"/>
</dbReference>
<dbReference type="CDD" id="cd02440">
    <property type="entry name" value="AdoMet_MTases"/>
    <property type="match status" value="1"/>
</dbReference>
<name>A0A915JJ73_ROMCU</name>
<dbReference type="GO" id="GO:0005730">
    <property type="term" value="C:nucleolus"/>
    <property type="evidence" value="ECO:0007669"/>
    <property type="project" value="TreeGrafter"/>
</dbReference>
<keyword evidence="11" id="KW-1185">Reference proteome</keyword>
<dbReference type="EC" id="2.1.1.-" evidence="9"/>
<dbReference type="PANTHER" id="PTHR11727:SF7">
    <property type="entry name" value="DIMETHYLADENOSINE TRANSFERASE-RELATED"/>
    <property type="match status" value="1"/>
</dbReference>
<dbReference type="InterPro" id="IPR029063">
    <property type="entry name" value="SAM-dependent_MTases_sf"/>
</dbReference>
<protein>
    <recommendedName>
        <fullName evidence="9">rRNA adenine N(6)-methyltransferase</fullName>
        <ecNumber evidence="9">2.1.1.-</ecNumber>
    </recommendedName>
</protein>
<dbReference type="InterPro" id="IPR001737">
    <property type="entry name" value="KsgA/Erm"/>
</dbReference>
<dbReference type="FunFam" id="3.40.50.150:FF:000081">
    <property type="entry name" value="rRNA adenine N(6)-methyltransferase"/>
    <property type="match status" value="1"/>
</dbReference>
<dbReference type="Pfam" id="PF00398">
    <property type="entry name" value="RrnaAD"/>
    <property type="match status" value="1"/>
</dbReference>
<comment type="function">
    <text evidence="7">Specifically dimethylates two adjacent adenosines in the loop of a conserved hairpin near the 3'-end of 18S rRNA in the 40S particle. Involved in the pre-rRNA processing steps leading to small-subunit rRNA production independently of its RNA-modifying catalytic activity. Part of the small subunit (SSU) processome, first precursor of the small eukaryotic ribosomal subunit. During the assembly of the SSU processome in the nucleolus, many ribosome biogenesis factors, an RNA chaperone and ribosomal proteins associate with the nascent pre-rRNA and work in concert to generate RNA folding, modifications, rearrangements and cleavage as well as targeted degradation of pre-ribosomal RNA by the RNA exosome.</text>
</comment>
<comment type="similarity">
    <text evidence="8 9">Belongs to the class I-like SAM-binding methyltransferase superfamily. rRNA adenine N(6)-methyltransferase family.</text>
</comment>
<keyword evidence="2 8" id="KW-0489">Methyltransferase</keyword>
<keyword evidence="5 8" id="KW-0694">RNA-binding</keyword>
<proteinExistence type="inferred from homology"/>
<feature type="binding site" evidence="8">
    <location>
        <position position="103"/>
    </location>
    <ligand>
        <name>S-adenosyl-L-methionine</name>
        <dbReference type="ChEBI" id="CHEBI:59789"/>
    </ligand>
</feature>
<feature type="binding site" evidence="8">
    <location>
        <position position="54"/>
    </location>
    <ligand>
        <name>S-adenosyl-L-methionine</name>
        <dbReference type="ChEBI" id="CHEBI:59789"/>
    </ligand>
</feature>
<dbReference type="Gene3D" id="3.40.50.150">
    <property type="entry name" value="Vaccinia Virus protein VP39"/>
    <property type="match status" value="1"/>
</dbReference>
<dbReference type="GO" id="GO:0000179">
    <property type="term" value="F:rRNA (adenine-N6,N6-)-dimethyltransferase activity"/>
    <property type="evidence" value="ECO:0007669"/>
    <property type="project" value="UniProtKB-UniRule"/>
</dbReference>
<feature type="binding site" evidence="8">
    <location>
        <position position="75"/>
    </location>
    <ligand>
        <name>S-adenosyl-L-methionine</name>
        <dbReference type="ChEBI" id="CHEBI:59789"/>
    </ligand>
</feature>
<dbReference type="AlphaFoldDB" id="A0A915JJ73"/>
<organism evidence="11 12">
    <name type="scientific">Romanomermis culicivorax</name>
    <name type="common">Nematode worm</name>
    <dbReference type="NCBI Taxonomy" id="13658"/>
    <lineage>
        <taxon>Eukaryota</taxon>
        <taxon>Metazoa</taxon>
        <taxon>Ecdysozoa</taxon>
        <taxon>Nematoda</taxon>
        <taxon>Enoplea</taxon>
        <taxon>Dorylaimia</taxon>
        <taxon>Mermithida</taxon>
        <taxon>Mermithoidea</taxon>
        <taxon>Mermithidae</taxon>
        <taxon>Romanomermis</taxon>
    </lineage>
</organism>
<comment type="caution">
    <text evidence="8">Lacks conserved residue(s) required for the propagation of feature annotation.</text>
</comment>
<dbReference type="SUPFAM" id="SSF53335">
    <property type="entry name" value="S-adenosyl-L-methionine-dependent methyltransferases"/>
    <property type="match status" value="1"/>
</dbReference>
<evidence type="ECO:0000313" key="11">
    <source>
        <dbReference type="Proteomes" id="UP000887565"/>
    </source>
</evidence>
<dbReference type="PROSITE" id="PS51689">
    <property type="entry name" value="SAM_RNA_A_N6_MT"/>
    <property type="match status" value="1"/>
</dbReference>
<dbReference type="InterPro" id="IPR020598">
    <property type="entry name" value="rRNA_Ade_methylase_Trfase_N"/>
</dbReference>
<reference evidence="12" key="1">
    <citation type="submission" date="2022-11" db="UniProtKB">
        <authorList>
            <consortium name="WormBaseParasite"/>
        </authorList>
    </citation>
    <scope>IDENTIFICATION</scope>
</reference>
<keyword evidence="4 8" id="KW-0949">S-adenosyl-L-methionine</keyword>
<evidence type="ECO:0000256" key="6">
    <source>
        <dbReference type="ARBA" id="ARBA00035020"/>
    </source>
</evidence>
<dbReference type="GO" id="GO:0003723">
    <property type="term" value="F:RNA binding"/>
    <property type="evidence" value="ECO:0007669"/>
    <property type="project" value="UniProtKB-UniRule"/>
</dbReference>
<evidence type="ECO:0000256" key="8">
    <source>
        <dbReference type="PROSITE-ProRule" id="PRU01026"/>
    </source>
</evidence>
<accession>A0A915JJ73</accession>
<dbReference type="PANTHER" id="PTHR11727">
    <property type="entry name" value="DIMETHYLADENOSINE TRANSFERASE"/>
    <property type="match status" value="1"/>
</dbReference>
<evidence type="ECO:0000313" key="12">
    <source>
        <dbReference type="WBParaSite" id="nRc.2.0.1.t26132-RA"/>
    </source>
</evidence>
<evidence type="ECO:0000256" key="2">
    <source>
        <dbReference type="ARBA" id="ARBA00022603"/>
    </source>
</evidence>
<dbReference type="InterPro" id="IPR020596">
    <property type="entry name" value="rRNA_Ade_Mease_Trfase_CS"/>
</dbReference>
<feature type="domain" description="Ribosomal RNA adenine methylase transferase N-terminal" evidence="10">
    <location>
        <begin position="34"/>
        <end position="203"/>
    </location>
</feature>
<evidence type="ECO:0000256" key="1">
    <source>
        <dbReference type="ARBA" id="ARBA00022552"/>
    </source>
</evidence>
<sequence>MTPRSSLLRLFRNSVQYWLRAAYTQESSDCYTNCRKVLIVQASIKPGETVMEVGPGTGNLTVKILEKAKKVIACEIDYRLIAELQKRVQATPFQSKLEVIPGDIIKVKWPIFDVCVANLPYQISSPFVFKLLLHRPIFRCAVLMFQKEFAQRLIARPGDKLYCRLSVNVQLLAQVHHLIKVGRNNFRPPPKVDSSVVRIVPKIPPPPVNFQEWDGLVRIAFLRKNKTLSAVFKTSKILELIEENYKIHCSVSNKTVEPNLDMKEKVESILVASKYDKKRARSLDIDDFLILLEAFNSEGIHFA</sequence>
<comment type="subunit">
    <text evidence="6">Part of the small subunit (SSU) processome, composed of more than 70 proteins and the RNA chaperone small nucleolar RNA (snoRNA) U3.</text>
</comment>
<keyword evidence="3 8" id="KW-0808">Transferase</keyword>
<dbReference type="NCBIfam" id="TIGR00755">
    <property type="entry name" value="ksgA"/>
    <property type="match status" value="1"/>
</dbReference>
<evidence type="ECO:0000259" key="10">
    <source>
        <dbReference type="SMART" id="SM00650"/>
    </source>
</evidence>